<sequence>MRVDTFEGQFTQLKRMAFGRRAEPSSSNSLAETPSHFFKVILAATLQDRKLMSCWFYSKTVNLCSQKLRIYFRSRKRGSNQRRQIVWSKNPSFMAIMPRGNIQRCCLVSFKMKSILSSISCIIKHLIHT</sequence>
<evidence type="ECO:0000313" key="1">
    <source>
        <dbReference type="EMBL" id="KAK2665193.1"/>
    </source>
</evidence>
<dbReference type="EMBL" id="JANJYI010000001">
    <property type="protein sequence ID" value="KAK2665193.1"/>
    <property type="molecule type" value="Genomic_DNA"/>
</dbReference>
<protein>
    <submittedName>
        <fullName evidence="1">Uncharacterized protein</fullName>
    </submittedName>
</protein>
<keyword evidence="2" id="KW-1185">Reference proteome</keyword>
<dbReference type="Proteomes" id="UP001280121">
    <property type="component" value="Unassembled WGS sequence"/>
</dbReference>
<name>A0AAD9XTL8_9ROSI</name>
<accession>A0AAD9XTL8</accession>
<evidence type="ECO:0000313" key="2">
    <source>
        <dbReference type="Proteomes" id="UP001280121"/>
    </source>
</evidence>
<comment type="caution">
    <text evidence="1">The sequence shown here is derived from an EMBL/GenBank/DDBJ whole genome shotgun (WGS) entry which is preliminary data.</text>
</comment>
<organism evidence="1 2">
    <name type="scientific">Dipteronia dyeriana</name>
    <dbReference type="NCBI Taxonomy" id="168575"/>
    <lineage>
        <taxon>Eukaryota</taxon>
        <taxon>Viridiplantae</taxon>
        <taxon>Streptophyta</taxon>
        <taxon>Embryophyta</taxon>
        <taxon>Tracheophyta</taxon>
        <taxon>Spermatophyta</taxon>
        <taxon>Magnoliopsida</taxon>
        <taxon>eudicotyledons</taxon>
        <taxon>Gunneridae</taxon>
        <taxon>Pentapetalae</taxon>
        <taxon>rosids</taxon>
        <taxon>malvids</taxon>
        <taxon>Sapindales</taxon>
        <taxon>Sapindaceae</taxon>
        <taxon>Hippocastanoideae</taxon>
        <taxon>Acereae</taxon>
        <taxon>Dipteronia</taxon>
    </lineage>
</organism>
<reference evidence="1" key="1">
    <citation type="journal article" date="2023" name="Plant J.">
        <title>Genome sequences and population genomics provide insights into the demographic history, inbreeding, and mutation load of two 'living fossil' tree species of Dipteronia.</title>
        <authorList>
            <person name="Feng Y."/>
            <person name="Comes H.P."/>
            <person name="Chen J."/>
            <person name="Zhu S."/>
            <person name="Lu R."/>
            <person name="Zhang X."/>
            <person name="Li P."/>
            <person name="Qiu J."/>
            <person name="Olsen K.M."/>
            <person name="Qiu Y."/>
        </authorList>
    </citation>
    <scope>NUCLEOTIDE SEQUENCE</scope>
    <source>
        <strain evidence="1">KIB01</strain>
    </source>
</reference>
<dbReference type="AlphaFoldDB" id="A0AAD9XTL8"/>
<gene>
    <name evidence="1" type="ORF">Ddye_003767</name>
</gene>
<proteinExistence type="predicted"/>